<sequence length="38" mass="4481">MEVVNLVLMWIFQLARLGFICITTLIALMILTDWKNKK</sequence>
<keyword evidence="1" id="KW-0472">Membrane</keyword>
<feature type="transmembrane region" description="Helical" evidence="1">
    <location>
        <begin position="6"/>
        <end position="31"/>
    </location>
</feature>
<reference evidence="2" key="1">
    <citation type="journal article" date="2021" name="Proc. Natl. Acad. Sci. U.S.A.">
        <title>A Catalog of Tens of Thousands of Viruses from Human Metagenomes Reveals Hidden Associations with Chronic Diseases.</title>
        <authorList>
            <person name="Tisza M.J."/>
            <person name="Buck C.B."/>
        </authorList>
    </citation>
    <scope>NUCLEOTIDE SEQUENCE</scope>
    <source>
        <strain evidence="2">Ctq1q8</strain>
    </source>
</reference>
<keyword evidence="1" id="KW-0812">Transmembrane</keyword>
<accession>A0A8S5MGS3</accession>
<evidence type="ECO:0000313" key="2">
    <source>
        <dbReference type="EMBL" id="DAD81115.1"/>
    </source>
</evidence>
<name>A0A8S5MGS3_9CAUD</name>
<dbReference type="EMBL" id="BK014895">
    <property type="protein sequence ID" value="DAD81115.1"/>
    <property type="molecule type" value="Genomic_DNA"/>
</dbReference>
<proteinExistence type="predicted"/>
<evidence type="ECO:0000256" key="1">
    <source>
        <dbReference type="SAM" id="Phobius"/>
    </source>
</evidence>
<keyword evidence="1" id="KW-1133">Transmembrane helix</keyword>
<protein>
    <submittedName>
        <fullName evidence="2">Uncharacterized protein</fullName>
    </submittedName>
</protein>
<organism evidence="2">
    <name type="scientific">Siphoviridae sp. ctq1q8</name>
    <dbReference type="NCBI Taxonomy" id="2826467"/>
    <lineage>
        <taxon>Viruses</taxon>
        <taxon>Duplodnaviria</taxon>
        <taxon>Heunggongvirae</taxon>
        <taxon>Uroviricota</taxon>
        <taxon>Caudoviricetes</taxon>
    </lineage>
</organism>